<accession>A0AAV0X8L2</accession>
<reference evidence="1 2" key="1">
    <citation type="submission" date="2023-01" db="EMBL/GenBank/DDBJ databases">
        <authorList>
            <person name="Whitehead M."/>
        </authorList>
    </citation>
    <scope>NUCLEOTIDE SEQUENCE [LARGE SCALE GENOMIC DNA]</scope>
</reference>
<dbReference type="EMBL" id="CARXXK010000003">
    <property type="protein sequence ID" value="CAI6364104.1"/>
    <property type="molecule type" value="Genomic_DNA"/>
</dbReference>
<protein>
    <submittedName>
        <fullName evidence="1">Uncharacterized protein</fullName>
    </submittedName>
</protein>
<organism evidence="1 2">
    <name type="scientific">Macrosiphum euphorbiae</name>
    <name type="common">potato aphid</name>
    <dbReference type="NCBI Taxonomy" id="13131"/>
    <lineage>
        <taxon>Eukaryota</taxon>
        <taxon>Metazoa</taxon>
        <taxon>Ecdysozoa</taxon>
        <taxon>Arthropoda</taxon>
        <taxon>Hexapoda</taxon>
        <taxon>Insecta</taxon>
        <taxon>Pterygota</taxon>
        <taxon>Neoptera</taxon>
        <taxon>Paraneoptera</taxon>
        <taxon>Hemiptera</taxon>
        <taxon>Sternorrhyncha</taxon>
        <taxon>Aphidomorpha</taxon>
        <taxon>Aphidoidea</taxon>
        <taxon>Aphididae</taxon>
        <taxon>Macrosiphini</taxon>
        <taxon>Macrosiphum</taxon>
    </lineage>
</organism>
<evidence type="ECO:0000313" key="1">
    <source>
        <dbReference type="EMBL" id="CAI6364104.1"/>
    </source>
</evidence>
<dbReference type="AlphaFoldDB" id="A0AAV0X8L2"/>
<dbReference type="Proteomes" id="UP001160148">
    <property type="component" value="Unassembled WGS sequence"/>
</dbReference>
<sequence>MDPPEHRYSWLVLAKDLPSTHRKEIWFFTCASLQGVNLNLRSECKTSHKVTKLQVWFFTCERPPVSNQISTSSGRLLAYRYGISSSVWIRRCTVSWLLWANDCTLHWNYSSHARVLRLHLIDHFRKFIPTR</sequence>
<comment type="caution">
    <text evidence="1">The sequence shown here is derived from an EMBL/GenBank/DDBJ whole genome shotgun (WGS) entry which is preliminary data.</text>
</comment>
<keyword evidence="2" id="KW-1185">Reference proteome</keyword>
<proteinExistence type="predicted"/>
<name>A0AAV0X8L2_9HEMI</name>
<evidence type="ECO:0000313" key="2">
    <source>
        <dbReference type="Proteomes" id="UP001160148"/>
    </source>
</evidence>
<gene>
    <name evidence="1" type="ORF">MEUPH1_LOCUS18973</name>
</gene>